<feature type="region of interest" description="Disordered" evidence="1">
    <location>
        <begin position="83"/>
        <end position="107"/>
    </location>
</feature>
<organism evidence="2 3">
    <name type="scientific">Arthrobotrys musiformis</name>
    <dbReference type="NCBI Taxonomy" id="47236"/>
    <lineage>
        <taxon>Eukaryota</taxon>
        <taxon>Fungi</taxon>
        <taxon>Dikarya</taxon>
        <taxon>Ascomycota</taxon>
        <taxon>Pezizomycotina</taxon>
        <taxon>Orbiliomycetes</taxon>
        <taxon>Orbiliales</taxon>
        <taxon>Orbiliaceae</taxon>
        <taxon>Arthrobotrys</taxon>
    </lineage>
</organism>
<reference evidence="2 3" key="1">
    <citation type="submission" date="2023-08" db="EMBL/GenBank/DDBJ databases">
        <authorList>
            <person name="Palmer J.M."/>
        </authorList>
    </citation>
    <scope>NUCLEOTIDE SEQUENCE [LARGE SCALE GENOMIC DNA]</scope>
    <source>
        <strain evidence="2 3">TWF481</strain>
    </source>
</reference>
<feature type="compositionally biased region" description="Basic residues" evidence="1">
    <location>
        <begin position="83"/>
        <end position="96"/>
    </location>
</feature>
<feature type="compositionally biased region" description="Polar residues" evidence="1">
    <location>
        <begin position="1"/>
        <end position="25"/>
    </location>
</feature>
<accession>A0AAV9VVR1</accession>
<dbReference type="AlphaFoldDB" id="A0AAV9VVR1"/>
<evidence type="ECO:0000313" key="3">
    <source>
        <dbReference type="Proteomes" id="UP001370758"/>
    </source>
</evidence>
<feature type="region of interest" description="Disordered" evidence="1">
    <location>
        <begin position="1"/>
        <end position="40"/>
    </location>
</feature>
<protein>
    <recommendedName>
        <fullName evidence="4">BTB domain-containing protein</fullName>
    </recommendedName>
</protein>
<dbReference type="EMBL" id="JAVHJL010000013">
    <property type="protein sequence ID" value="KAK6495115.1"/>
    <property type="molecule type" value="Genomic_DNA"/>
</dbReference>
<feature type="compositionally biased region" description="Basic and acidic residues" evidence="1">
    <location>
        <begin position="180"/>
        <end position="189"/>
    </location>
</feature>
<gene>
    <name evidence="2" type="ORF">TWF481_003143</name>
</gene>
<evidence type="ECO:0008006" key="4">
    <source>
        <dbReference type="Google" id="ProtNLM"/>
    </source>
</evidence>
<dbReference type="Proteomes" id="UP001370758">
    <property type="component" value="Unassembled WGS sequence"/>
</dbReference>
<proteinExistence type="predicted"/>
<sequence>MANPNKRQSWCKTAPTNPEHSTSHGNPMEEQEISISPPRSVSVAPIPGRLSAFMHPTAAYLSKVKGTADTPFVSMEEIARARAGVKKGPKHKRHTRSAATAKGKEKSIEQLTEQLGFHTISEQRSLQAGDSQPTEPQTQSSPIVDIVVVDVQDGQFDPELFQSLKRLVLALDMDIQAKRDGKRVTHPDDEGVGPDTNQTGGAAAEQPPEDNVLEQYKSEPDPGHNLVIIAGPHNIGFSLTVESIYGRAKVITDILDEVGMPSEGQVQELVFPDLDPYGFLYVLRSVLAETTPSVEKDGRKAHASMLDAAAYLQMPEIVSSLRLEMAEEARREKLDIEVAIRFANSMYKYGSAKEVRAFWHEDGFLRRALRQATIANIVERSEAVFGDRSWMVPGFKLGLASLLENTRPRV</sequence>
<name>A0AAV9VVR1_9PEZI</name>
<comment type="caution">
    <text evidence="2">The sequence shown here is derived from an EMBL/GenBank/DDBJ whole genome shotgun (WGS) entry which is preliminary data.</text>
</comment>
<evidence type="ECO:0000313" key="2">
    <source>
        <dbReference type="EMBL" id="KAK6495115.1"/>
    </source>
</evidence>
<keyword evidence="3" id="KW-1185">Reference proteome</keyword>
<evidence type="ECO:0000256" key="1">
    <source>
        <dbReference type="SAM" id="MobiDB-lite"/>
    </source>
</evidence>
<feature type="region of interest" description="Disordered" evidence="1">
    <location>
        <begin position="180"/>
        <end position="208"/>
    </location>
</feature>